<evidence type="ECO:0000313" key="1">
    <source>
        <dbReference type="EMBL" id="KAG9462574.1"/>
    </source>
</evidence>
<comment type="caution">
    <text evidence="1">The sequence shown here is derived from an EMBL/GenBank/DDBJ whole genome shotgun (WGS) entry which is preliminary data.</text>
</comment>
<name>A0A8J6BCU0_ELECQ</name>
<protein>
    <submittedName>
        <fullName evidence="1">Uncharacterized protein</fullName>
    </submittedName>
</protein>
<sequence>MAQKTAGFAHVTDKPLQNPQFELFVDGSRYLNDEGRFVTGFTVVTQQDVLKAVCLRMSQDRKRNCRPSLRRVDWQKARRQTFTLTPGMHLA</sequence>
<proteinExistence type="predicted"/>
<keyword evidence="2" id="KW-1185">Reference proteome</keyword>
<gene>
    <name evidence="1" type="ORF">GDO78_013836</name>
</gene>
<dbReference type="Proteomes" id="UP000770717">
    <property type="component" value="Unassembled WGS sequence"/>
</dbReference>
<dbReference type="OrthoDB" id="9216466at2759"/>
<accession>A0A8J6BCU0</accession>
<evidence type="ECO:0000313" key="2">
    <source>
        <dbReference type="Proteomes" id="UP000770717"/>
    </source>
</evidence>
<dbReference type="EMBL" id="WNTK01010514">
    <property type="protein sequence ID" value="KAG9462574.1"/>
    <property type="molecule type" value="Genomic_DNA"/>
</dbReference>
<reference evidence="1" key="1">
    <citation type="thesis" date="2020" institute="ProQuest LLC" country="789 East Eisenhower Parkway, Ann Arbor, MI, USA">
        <title>Comparative Genomics and Chromosome Evolution.</title>
        <authorList>
            <person name="Mudd A.B."/>
        </authorList>
    </citation>
    <scope>NUCLEOTIDE SEQUENCE</scope>
    <source>
        <strain evidence="1">HN-11 Male</strain>
        <tissue evidence="1">Kidney and liver</tissue>
    </source>
</reference>
<organism evidence="1 2">
    <name type="scientific">Eleutherodactylus coqui</name>
    <name type="common">Puerto Rican coqui</name>
    <dbReference type="NCBI Taxonomy" id="57060"/>
    <lineage>
        <taxon>Eukaryota</taxon>
        <taxon>Metazoa</taxon>
        <taxon>Chordata</taxon>
        <taxon>Craniata</taxon>
        <taxon>Vertebrata</taxon>
        <taxon>Euteleostomi</taxon>
        <taxon>Amphibia</taxon>
        <taxon>Batrachia</taxon>
        <taxon>Anura</taxon>
        <taxon>Neobatrachia</taxon>
        <taxon>Hyloidea</taxon>
        <taxon>Eleutherodactylidae</taxon>
        <taxon>Eleutherodactylinae</taxon>
        <taxon>Eleutherodactylus</taxon>
        <taxon>Eleutherodactylus</taxon>
    </lineage>
</organism>
<dbReference type="AlphaFoldDB" id="A0A8J6BCU0"/>